<name>A0A6C0H051_9ZZZZ</name>
<reference evidence="1" key="1">
    <citation type="journal article" date="2020" name="Nature">
        <title>Giant virus diversity and host interactions through global metagenomics.</title>
        <authorList>
            <person name="Schulz F."/>
            <person name="Roux S."/>
            <person name="Paez-Espino D."/>
            <person name="Jungbluth S."/>
            <person name="Walsh D.A."/>
            <person name="Denef V.J."/>
            <person name="McMahon K.D."/>
            <person name="Konstantinidis K.T."/>
            <person name="Eloe-Fadrosh E.A."/>
            <person name="Kyrpides N.C."/>
            <person name="Woyke T."/>
        </authorList>
    </citation>
    <scope>NUCLEOTIDE SEQUENCE</scope>
    <source>
        <strain evidence="1">GVMAG-M-3300023179-4</strain>
    </source>
</reference>
<dbReference type="EMBL" id="MN739831">
    <property type="protein sequence ID" value="QHT73626.1"/>
    <property type="molecule type" value="Genomic_DNA"/>
</dbReference>
<accession>A0A6C0H051</accession>
<organism evidence="1">
    <name type="scientific">viral metagenome</name>
    <dbReference type="NCBI Taxonomy" id="1070528"/>
    <lineage>
        <taxon>unclassified sequences</taxon>
        <taxon>metagenomes</taxon>
        <taxon>organismal metagenomes</taxon>
    </lineage>
</organism>
<sequence>MTLYIYIYYYFSKYNICSYLLKKRLYIIQLVQSNYNDRILDKVNPIINQYKIKNYV</sequence>
<protein>
    <submittedName>
        <fullName evidence="1">Uncharacterized protein</fullName>
    </submittedName>
</protein>
<dbReference type="AlphaFoldDB" id="A0A6C0H051"/>
<proteinExistence type="predicted"/>
<evidence type="ECO:0000313" key="1">
    <source>
        <dbReference type="EMBL" id="QHT73626.1"/>
    </source>
</evidence>